<keyword evidence="3" id="KW-1185">Reference proteome</keyword>
<reference evidence="2 3" key="1">
    <citation type="submission" date="2023-05" db="EMBL/GenBank/DDBJ databases">
        <title>B98-5 Cell Line De Novo Hybrid Assembly: An Optical Mapping Approach.</title>
        <authorList>
            <person name="Kananen K."/>
            <person name="Auerbach J.A."/>
            <person name="Kautto E."/>
            <person name="Blachly J.S."/>
        </authorList>
    </citation>
    <scope>NUCLEOTIDE SEQUENCE [LARGE SCALE GENOMIC DNA]</scope>
    <source>
        <strain evidence="2">B95-8</strain>
        <tissue evidence="2">Cell line</tissue>
    </source>
</reference>
<protein>
    <submittedName>
        <fullName evidence="2">Uncharacterized protein</fullName>
    </submittedName>
</protein>
<proteinExistence type="predicted"/>
<comment type="caution">
    <text evidence="2">The sequence shown here is derived from an EMBL/GenBank/DDBJ whole genome shotgun (WGS) entry which is preliminary data.</text>
</comment>
<name>A0ABQ9V6I2_SAGOE</name>
<feature type="region of interest" description="Disordered" evidence="1">
    <location>
        <begin position="32"/>
        <end position="86"/>
    </location>
</feature>
<evidence type="ECO:0000256" key="1">
    <source>
        <dbReference type="SAM" id="MobiDB-lite"/>
    </source>
</evidence>
<dbReference type="EMBL" id="JASSZA010000008">
    <property type="protein sequence ID" value="KAK2104770.1"/>
    <property type="molecule type" value="Genomic_DNA"/>
</dbReference>
<feature type="compositionally biased region" description="Basic and acidic residues" evidence="1">
    <location>
        <begin position="75"/>
        <end position="86"/>
    </location>
</feature>
<dbReference type="Proteomes" id="UP001266305">
    <property type="component" value="Unassembled WGS sequence"/>
</dbReference>
<feature type="non-terminal residue" evidence="2">
    <location>
        <position position="1"/>
    </location>
</feature>
<gene>
    <name evidence="2" type="ORF">P7K49_018626</name>
</gene>
<accession>A0ABQ9V6I2</accession>
<evidence type="ECO:0000313" key="2">
    <source>
        <dbReference type="EMBL" id="KAK2104770.1"/>
    </source>
</evidence>
<sequence>DLLKKTMVAKAANPLNSSYGPRQDTGLLWESEQRKMRRKQSSDCSTNSPQTRKDVDATSPRRLGLLPETLPRQDTTLKKSALEQKQ</sequence>
<organism evidence="2 3">
    <name type="scientific">Saguinus oedipus</name>
    <name type="common">Cotton-top tamarin</name>
    <name type="synonym">Oedipomidas oedipus</name>
    <dbReference type="NCBI Taxonomy" id="9490"/>
    <lineage>
        <taxon>Eukaryota</taxon>
        <taxon>Metazoa</taxon>
        <taxon>Chordata</taxon>
        <taxon>Craniata</taxon>
        <taxon>Vertebrata</taxon>
        <taxon>Euteleostomi</taxon>
        <taxon>Mammalia</taxon>
        <taxon>Eutheria</taxon>
        <taxon>Euarchontoglires</taxon>
        <taxon>Primates</taxon>
        <taxon>Haplorrhini</taxon>
        <taxon>Platyrrhini</taxon>
        <taxon>Cebidae</taxon>
        <taxon>Callitrichinae</taxon>
        <taxon>Saguinus</taxon>
    </lineage>
</organism>
<evidence type="ECO:0000313" key="3">
    <source>
        <dbReference type="Proteomes" id="UP001266305"/>
    </source>
</evidence>